<dbReference type="GO" id="GO:1990757">
    <property type="term" value="F:ubiquitin ligase activator activity"/>
    <property type="evidence" value="ECO:0007669"/>
    <property type="project" value="TreeGrafter"/>
</dbReference>
<feature type="compositionally biased region" description="Polar residues" evidence="6">
    <location>
        <begin position="15"/>
        <end position="33"/>
    </location>
</feature>
<feature type="repeat" description="WD" evidence="5">
    <location>
        <begin position="441"/>
        <end position="474"/>
    </location>
</feature>
<dbReference type="GO" id="GO:1905786">
    <property type="term" value="P:positive regulation of anaphase-promoting complex-dependent catabolic process"/>
    <property type="evidence" value="ECO:0007669"/>
    <property type="project" value="TreeGrafter"/>
</dbReference>
<sequence>MHPASDYERRFLMQHNGTSSPQKVFSPANSPRVTPTKFRADGGDRYIPLRPASNVEWETKFASLAPVAQSSPEAPNQFKRPAVNSERSSPSNSNSSAVANSSPVSTTSGNAVPVLEDTRVDSAAHRALLSNELLHDTIDDIRVSSSSSCLFKFFVKVVQKELDSCDTVRSKYSPAKGLFKFGQKTPTKYGDASTSSHARRALFRGPLSEDSQRLLKSPRKPQRKVPKNPYKVLDAPELQDDFYLNLVDWSSQNMLSVGLSTCVYLWSACNSQVIKLCDLAAEGDTVTSVQWADKGELLAVGTNKGNTQIWDIHTQKKVCGLKWSPDRQFLASGGNDNQLLVWSLRKNEPFQMYKEHNAAVKALAWSPHQHGLLVSGGGTADRCLRFWNTLTGQPLQCIDTGSQVCNVAWSKHSLELVSTHGYSYNQVIIWKYPSLQPVTKLTGHQYRVLYLAMSPDGESIVTGAGDETLRFWHVFSKNGQQKITRSKLNLLTSIR</sequence>
<dbReference type="InterPro" id="IPR015943">
    <property type="entry name" value="WD40/YVTN_repeat-like_dom_sf"/>
</dbReference>
<evidence type="ECO:0000256" key="1">
    <source>
        <dbReference type="ARBA" id="ARBA00006445"/>
    </source>
</evidence>
<dbReference type="InterPro" id="IPR001680">
    <property type="entry name" value="WD40_rpt"/>
</dbReference>
<dbReference type="PROSITE" id="PS50082">
    <property type="entry name" value="WD_REPEATS_2"/>
    <property type="match status" value="3"/>
</dbReference>
<feature type="region of interest" description="Disordered" evidence="6">
    <location>
        <begin position="15"/>
        <end position="45"/>
    </location>
</feature>
<dbReference type="InterPro" id="IPR056150">
    <property type="entry name" value="WD40_CDC20-Fz"/>
</dbReference>
<evidence type="ECO:0000313" key="8">
    <source>
        <dbReference type="EMBL" id="VDD96296.1"/>
    </source>
</evidence>
<dbReference type="EMBL" id="UXUI01011514">
    <property type="protein sequence ID" value="VDD96296.1"/>
    <property type="molecule type" value="Genomic_DNA"/>
</dbReference>
<dbReference type="InterPro" id="IPR033010">
    <property type="entry name" value="Cdc20/Fizzy"/>
</dbReference>
<dbReference type="Gene3D" id="2.130.10.10">
    <property type="entry name" value="YVTN repeat-like/Quinoprotein amine dehydrogenase"/>
    <property type="match status" value="1"/>
</dbReference>
<dbReference type="PROSITE" id="PS50294">
    <property type="entry name" value="WD_REPEATS_REGION"/>
    <property type="match status" value="2"/>
</dbReference>
<dbReference type="WBParaSite" id="EVEC_0001176901-mRNA-1">
    <property type="protein sequence ID" value="EVEC_0001176901-mRNA-1"/>
    <property type="gene ID" value="EVEC_0001176901"/>
</dbReference>
<dbReference type="InterPro" id="IPR036322">
    <property type="entry name" value="WD40_repeat_dom_sf"/>
</dbReference>
<evidence type="ECO:0000256" key="5">
    <source>
        <dbReference type="PROSITE-ProRule" id="PRU00221"/>
    </source>
</evidence>
<dbReference type="AlphaFoldDB" id="A0A0N4VLK1"/>
<reference evidence="8 9" key="2">
    <citation type="submission" date="2018-10" db="EMBL/GenBank/DDBJ databases">
        <authorList>
            <consortium name="Pathogen Informatics"/>
        </authorList>
    </citation>
    <scope>NUCLEOTIDE SEQUENCE [LARGE SCALE GENOMIC DNA]</scope>
</reference>
<dbReference type="Pfam" id="PF24807">
    <property type="entry name" value="WD40_CDC20-Fz"/>
    <property type="match status" value="1"/>
</dbReference>
<keyword evidence="4" id="KW-0131">Cell cycle</keyword>
<reference evidence="10" key="1">
    <citation type="submission" date="2017-02" db="UniProtKB">
        <authorList>
            <consortium name="WormBaseParasite"/>
        </authorList>
    </citation>
    <scope>IDENTIFICATION</scope>
</reference>
<organism evidence="10">
    <name type="scientific">Enterobius vermicularis</name>
    <name type="common">Human pinworm</name>
    <dbReference type="NCBI Taxonomy" id="51028"/>
    <lineage>
        <taxon>Eukaryota</taxon>
        <taxon>Metazoa</taxon>
        <taxon>Ecdysozoa</taxon>
        <taxon>Nematoda</taxon>
        <taxon>Chromadorea</taxon>
        <taxon>Rhabditida</taxon>
        <taxon>Spirurina</taxon>
        <taxon>Oxyuridomorpha</taxon>
        <taxon>Oxyuroidea</taxon>
        <taxon>Oxyuridae</taxon>
        <taxon>Enterobius</taxon>
    </lineage>
</organism>
<feature type="domain" description="CDC20/Fizzy WD40" evidence="7">
    <location>
        <begin position="315"/>
        <end position="472"/>
    </location>
</feature>
<name>A0A0N4VLK1_ENTVE</name>
<keyword evidence="9" id="KW-1185">Reference proteome</keyword>
<evidence type="ECO:0000313" key="9">
    <source>
        <dbReference type="Proteomes" id="UP000274131"/>
    </source>
</evidence>
<dbReference type="OrthoDB" id="10263272at2759"/>
<protein>
    <submittedName>
        <fullName evidence="10">WD_REPEATS_REGION domain-containing protein</fullName>
    </submittedName>
</protein>
<dbReference type="PANTHER" id="PTHR19918">
    <property type="entry name" value="CELL DIVISION CYCLE 20 CDC20 FIZZY -RELATED"/>
    <property type="match status" value="1"/>
</dbReference>
<dbReference type="GO" id="GO:0005680">
    <property type="term" value="C:anaphase-promoting complex"/>
    <property type="evidence" value="ECO:0007669"/>
    <property type="project" value="TreeGrafter"/>
</dbReference>
<comment type="similarity">
    <text evidence="1">Belongs to the WD repeat CDC20/Fizzy family.</text>
</comment>
<keyword evidence="3" id="KW-0677">Repeat</keyword>
<feature type="repeat" description="WD" evidence="5">
    <location>
        <begin position="318"/>
        <end position="352"/>
    </location>
</feature>
<dbReference type="GO" id="GO:0010997">
    <property type="term" value="F:anaphase-promoting complex binding"/>
    <property type="evidence" value="ECO:0007669"/>
    <property type="project" value="InterPro"/>
</dbReference>
<dbReference type="Proteomes" id="UP000274131">
    <property type="component" value="Unassembled WGS sequence"/>
</dbReference>
<dbReference type="Pfam" id="PF00400">
    <property type="entry name" value="WD40"/>
    <property type="match status" value="1"/>
</dbReference>
<dbReference type="STRING" id="51028.A0A0N4VLK1"/>
<evidence type="ECO:0000259" key="7">
    <source>
        <dbReference type="Pfam" id="PF24807"/>
    </source>
</evidence>
<evidence type="ECO:0000256" key="6">
    <source>
        <dbReference type="SAM" id="MobiDB-lite"/>
    </source>
</evidence>
<feature type="region of interest" description="Disordered" evidence="6">
    <location>
        <begin position="68"/>
        <end position="113"/>
    </location>
</feature>
<evidence type="ECO:0000313" key="10">
    <source>
        <dbReference type="WBParaSite" id="EVEC_0001176901-mRNA-1"/>
    </source>
</evidence>
<dbReference type="PANTHER" id="PTHR19918:SF1">
    <property type="entry name" value="FIZZY-RELATED PROTEIN HOMOLOG"/>
    <property type="match status" value="1"/>
</dbReference>
<evidence type="ECO:0000256" key="2">
    <source>
        <dbReference type="ARBA" id="ARBA00022574"/>
    </source>
</evidence>
<evidence type="ECO:0000256" key="3">
    <source>
        <dbReference type="ARBA" id="ARBA00022737"/>
    </source>
</evidence>
<dbReference type="GO" id="GO:0031145">
    <property type="term" value="P:anaphase-promoting complex-dependent catabolic process"/>
    <property type="evidence" value="ECO:0007669"/>
    <property type="project" value="TreeGrafter"/>
</dbReference>
<feature type="repeat" description="WD" evidence="5">
    <location>
        <begin position="279"/>
        <end position="320"/>
    </location>
</feature>
<gene>
    <name evidence="8" type="ORF">EVEC_LOCUS11047</name>
</gene>
<feature type="compositionally biased region" description="Basic residues" evidence="6">
    <location>
        <begin position="216"/>
        <end position="226"/>
    </location>
</feature>
<accession>A0A0N4VLK1</accession>
<feature type="compositionally biased region" description="Low complexity" evidence="6">
    <location>
        <begin position="88"/>
        <end position="108"/>
    </location>
</feature>
<dbReference type="SMART" id="SM00320">
    <property type="entry name" value="WD40"/>
    <property type="match status" value="6"/>
</dbReference>
<keyword evidence="2 5" id="KW-0853">WD repeat</keyword>
<proteinExistence type="inferred from homology"/>
<feature type="region of interest" description="Disordered" evidence="6">
    <location>
        <begin position="208"/>
        <end position="228"/>
    </location>
</feature>
<evidence type="ECO:0000256" key="4">
    <source>
        <dbReference type="ARBA" id="ARBA00023306"/>
    </source>
</evidence>
<dbReference type="SUPFAM" id="SSF50978">
    <property type="entry name" value="WD40 repeat-like"/>
    <property type="match status" value="1"/>
</dbReference>